<sequence length="169" mass="19112">MTSRVEKVMSSENPSSPPSARHLPLLVLFLAIVLGAGITIGILNTPGAWYEALRKPPFNPPNWVFAPVWTILYVMIAIAGWRTYLRGGNSRIMQIWYGQMILNWVWSPLFFTLHYMWTALGVITVMLYLILNFIGGNWRADRLSALLFIPYALWTGFAGLLNLSLALLN</sequence>
<evidence type="ECO:0000313" key="7">
    <source>
        <dbReference type="EMBL" id="EAV46225.1"/>
    </source>
</evidence>
<dbReference type="InterPro" id="IPR004307">
    <property type="entry name" value="TspO_MBR"/>
</dbReference>
<comment type="subcellular location">
    <subcellularLocation>
        <location evidence="1">Membrane</location>
        <topology evidence="1">Multi-pass membrane protein</topology>
    </subcellularLocation>
</comment>
<keyword evidence="3 6" id="KW-0812">Transmembrane</keyword>
<protein>
    <submittedName>
        <fullName evidence="7">Tryptophan-rich sensory protein</fullName>
    </submittedName>
</protein>
<accession>A0NMD0</accession>
<name>A0NMD0_ROSAI</name>
<evidence type="ECO:0000256" key="1">
    <source>
        <dbReference type="ARBA" id="ARBA00004141"/>
    </source>
</evidence>
<dbReference type="EMBL" id="AAUW01000001">
    <property type="protein sequence ID" value="EAV46225.1"/>
    <property type="molecule type" value="Genomic_DNA"/>
</dbReference>
<dbReference type="PANTHER" id="PTHR10057:SF0">
    <property type="entry name" value="TRANSLOCATOR PROTEIN"/>
    <property type="match status" value="1"/>
</dbReference>
<dbReference type="CDD" id="cd15904">
    <property type="entry name" value="TSPO_MBR"/>
    <property type="match status" value="1"/>
</dbReference>
<feature type="transmembrane region" description="Helical" evidence="6">
    <location>
        <begin position="63"/>
        <end position="84"/>
    </location>
</feature>
<organism evidence="7 8">
    <name type="scientific">Roseibium aggregatum (strain ATCC 25650 / DSM 13394 / JCM 20685 / NBRC 16684 / NCIMB 2208 / IAM 12614 / B1)</name>
    <name type="common">Stappia aggregata</name>
    <dbReference type="NCBI Taxonomy" id="384765"/>
    <lineage>
        <taxon>Bacteria</taxon>
        <taxon>Pseudomonadati</taxon>
        <taxon>Pseudomonadota</taxon>
        <taxon>Alphaproteobacteria</taxon>
        <taxon>Hyphomicrobiales</taxon>
        <taxon>Stappiaceae</taxon>
        <taxon>Roseibium</taxon>
    </lineage>
</organism>
<dbReference type="GO" id="GO:0016020">
    <property type="term" value="C:membrane"/>
    <property type="evidence" value="ECO:0007669"/>
    <property type="project" value="UniProtKB-SubCell"/>
</dbReference>
<reference evidence="7 8" key="1">
    <citation type="submission" date="2006-05" db="EMBL/GenBank/DDBJ databases">
        <authorList>
            <person name="King G."/>
            <person name="Ferriera S."/>
            <person name="Johnson J."/>
            <person name="Kravitz S."/>
            <person name="Beeson K."/>
            <person name="Sutton G."/>
            <person name="Rogers Y.-H."/>
            <person name="Friedman R."/>
            <person name="Frazier M."/>
            <person name="Venter J.C."/>
        </authorList>
    </citation>
    <scope>NUCLEOTIDE SEQUENCE [LARGE SCALE GENOMIC DNA]</scope>
    <source>
        <strain evidence="8">ATCC 25650 / DSM 13394 / JCM 20685 / NBRC 16684 / NCIMB 2208 / IAM 12614 / B1</strain>
    </source>
</reference>
<feature type="transmembrane region" description="Helical" evidence="6">
    <location>
        <begin position="143"/>
        <end position="168"/>
    </location>
</feature>
<dbReference type="InterPro" id="IPR038330">
    <property type="entry name" value="TspO/MBR-related_sf"/>
</dbReference>
<comment type="caution">
    <text evidence="7">The sequence shown here is derived from an EMBL/GenBank/DDBJ whole genome shotgun (WGS) entry which is preliminary data.</text>
</comment>
<feature type="transmembrane region" description="Helical" evidence="6">
    <location>
        <begin position="23"/>
        <end position="43"/>
    </location>
</feature>
<dbReference type="AlphaFoldDB" id="A0NMD0"/>
<keyword evidence="5 6" id="KW-0472">Membrane</keyword>
<evidence type="ECO:0000256" key="5">
    <source>
        <dbReference type="ARBA" id="ARBA00023136"/>
    </source>
</evidence>
<dbReference type="PIRSF" id="PIRSF005859">
    <property type="entry name" value="PBR"/>
    <property type="match status" value="1"/>
</dbReference>
<evidence type="ECO:0000256" key="3">
    <source>
        <dbReference type="ARBA" id="ARBA00022692"/>
    </source>
</evidence>
<proteinExistence type="inferred from homology"/>
<evidence type="ECO:0000256" key="2">
    <source>
        <dbReference type="ARBA" id="ARBA00007524"/>
    </source>
</evidence>
<evidence type="ECO:0000313" key="8">
    <source>
        <dbReference type="Proteomes" id="UP000004848"/>
    </source>
</evidence>
<evidence type="ECO:0000256" key="4">
    <source>
        <dbReference type="ARBA" id="ARBA00022989"/>
    </source>
</evidence>
<dbReference type="Proteomes" id="UP000004848">
    <property type="component" value="Unassembled WGS sequence"/>
</dbReference>
<comment type="similarity">
    <text evidence="2">Belongs to the TspO/BZRP family.</text>
</comment>
<dbReference type="PANTHER" id="PTHR10057">
    <property type="entry name" value="PERIPHERAL-TYPE BENZODIAZEPINE RECEPTOR"/>
    <property type="match status" value="1"/>
</dbReference>
<keyword evidence="4 6" id="KW-1133">Transmembrane helix</keyword>
<evidence type="ECO:0000256" key="6">
    <source>
        <dbReference type="SAM" id="Phobius"/>
    </source>
</evidence>
<dbReference type="eggNOG" id="COG3476">
    <property type="taxonomic scope" value="Bacteria"/>
</dbReference>
<dbReference type="FunFam" id="1.20.1260.100:FF:000001">
    <property type="entry name" value="translocator protein 2"/>
    <property type="match status" value="1"/>
</dbReference>
<feature type="transmembrane region" description="Helical" evidence="6">
    <location>
        <begin position="105"/>
        <end position="131"/>
    </location>
</feature>
<dbReference type="Pfam" id="PF03073">
    <property type="entry name" value="TspO_MBR"/>
    <property type="match status" value="1"/>
</dbReference>
<dbReference type="Gene3D" id="1.20.1260.100">
    <property type="entry name" value="TspO/MBR protein"/>
    <property type="match status" value="1"/>
</dbReference>
<gene>
    <name evidence="7" type="ORF">SIAM614_10363</name>
</gene>
<dbReference type="GO" id="GO:0033013">
    <property type="term" value="P:tetrapyrrole metabolic process"/>
    <property type="evidence" value="ECO:0007669"/>
    <property type="project" value="UniProtKB-ARBA"/>
</dbReference>